<dbReference type="Proteomes" id="UP001595697">
    <property type="component" value="Unassembled WGS sequence"/>
</dbReference>
<keyword evidence="3 4" id="KW-0664">Pyridoxine biosynthesis</keyword>
<dbReference type="PANTHER" id="PTHR30456">
    <property type="entry name" value="PYRIDOXINE 5'-PHOSPHATE SYNTHASE"/>
    <property type="match status" value="1"/>
</dbReference>
<sequence length="250" mass="27471">MPAKLSVNLNAVATLRNRRDLPWPSVRHLGRLALQAGAYGLTVHPRPDQRHIRFNDLPVLRALIDDEFPKAEFNIEGYPSEDFLQLCEKVQPEQVTLVPDDPTQATSDHGFDFRTQGEMLKLVIERLKAGGMRVSVFADGDGDVDAVKLAKATGADRIELYTGPYGGCFDNPREGERQLELLGLTADAAFAEGLGVNAGHDLTVENLPALMRRIPRLAEVSIGHGLTADALVYGMAETVRRFRRACGETI</sequence>
<feature type="binding site" evidence="4">
    <location>
        <begin position="223"/>
        <end position="224"/>
    </location>
    <ligand>
        <name>3-amino-2-oxopropyl phosphate</name>
        <dbReference type="ChEBI" id="CHEBI:57279"/>
    </ligand>
</feature>
<keyword evidence="7" id="KW-1185">Reference proteome</keyword>
<protein>
    <recommendedName>
        <fullName evidence="4 5">Pyridoxine 5'-phosphate synthase</fullName>
        <shortName evidence="4">PNP synthase</shortName>
        <ecNumber evidence="4 5">2.6.99.2</ecNumber>
    </recommendedName>
</protein>
<dbReference type="EC" id="2.6.99.2" evidence="4 5"/>
<evidence type="ECO:0000256" key="2">
    <source>
        <dbReference type="ARBA" id="ARBA00022679"/>
    </source>
</evidence>
<feature type="binding site" evidence="4">
    <location>
        <position position="46"/>
    </location>
    <ligand>
        <name>1-deoxy-D-xylulose 5-phosphate</name>
        <dbReference type="ChEBI" id="CHEBI:57792"/>
    </ligand>
</feature>
<dbReference type="RefSeq" id="WP_247261733.1">
    <property type="nucleotide sequence ID" value="NZ_JALJQZ010000026.1"/>
</dbReference>
<dbReference type="InterPro" id="IPR004569">
    <property type="entry name" value="PyrdxlP_synth_PdxJ"/>
</dbReference>
<comment type="subunit">
    <text evidence="4">Homooctamer; tetramer of dimers.</text>
</comment>
<dbReference type="PANTHER" id="PTHR30456:SF0">
    <property type="entry name" value="PYRIDOXINE 5'-PHOSPHATE SYNTHASE"/>
    <property type="match status" value="1"/>
</dbReference>
<dbReference type="CDD" id="cd00003">
    <property type="entry name" value="PNPsynthase"/>
    <property type="match status" value="1"/>
</dbReference>
<evidence type="ECO:0000256" key="4">
    <source>
        <dbReference type="HAMAP-Rule" id="MF_00279"/>
    </source>
</evidence>
<dbReference type="NCBIfam" id="NF003626">
    <property type="entry name" value="PRK05265.1-4"/>
    <property type="match status" value="1"/>
</dbReference>
<evidence type="ECO:0000256" key="5">
    <source>
        <dbReference type="NCBIfam" id="TIGR00559"/>
    </source>
</evidence>
<feature type="site" description="Transition state stabilizer" evidence="4">
    <location>
        <position position="159"/>
    </location>
</feature>
<keyword evidence="2 4" id="KW-0808">Transferase</keyword>
<evidence type="ECO:0000256" key="3">
    <source>
        <dbReference type="ARBA" id="ARBA00023096"/>
    </source>
</evidence>
<dbReference type="InterPro" id="IPR036130">
    <property type="entry name" value="Pyridoxine-5'_phos_synth"/>
</dbReference>
<feature type="binding site" evidence="4">
    <location>
        <position position="19"/>
    </location>
    <ligand>
        <name>3-amino-2-oxopropyl phosphate</name>
        <dbReference type="ChEBI" id="CHEBI:57279"/>
    </ligand>
</feature>
<comment type="caution">
    <text evidence="4">Lacks conserved residue(s) required for the propagation of feature annotation.</text>
</comment>
<comment type="catalytic activity">
    <reaction evidence="4">
        <text>3-amino-2-oxopropyl phosphate + 1-deoxy-D-xylulose 5-phosphate = pyridoxine 5'-phosphate + phosphate + 2 H2O + H(+)</text>
        <dbReference type="Rhea" id="RHEA:15265"/>
        <dbReference type="ChEBI" id="CHEBI:15377"/>
        <dbReference type="ChEBI" id="CHEBI:15378"/>
        <dbReference type="ChEBI" id="CHEBI:43474"/>
        <dbReference type="ChEBI" id="CHEBI:57279"/>
        <dbReference type="ChEBI" id="CHEBI:57792"/>
        <dbReference type="ChEBI" id="CHEBI:58589"/>
        <dbReference type="EC" id="2.6.99.2"/>
    </reaction>
</comment>
<name>A0ABV8E5W3_9HYPH</name>
<dbReference type="NCBIfam" id="TIGR00559">
    <property type="entry name" value="pdxJ"/>
    <property type="match status" value="1"/>
</dbReference>
<comment type="subcellular location">
    <subcellularLocation>
        <location evidence="4">Cytoplasm</location>
    </subcellularLocation>
</comment>
<feature type="binding site" evidence="4">
    <location>
        <position position="51"/>
    </location>
    <ligand>
        <name>1-deoxy-D-xylulose 5-phosphate</name>
        <dbReference type="ChEBI" id="CHEBI:57792"/>
    </ligand>
</feature>
<feature type="active site" description="Proton donor" evidence="4">
    <location>
        <position position="200"/>
    </location>
</feature>
<comment type="function">
    <text evidence="4">Catalyzes the complicated ring closure reaction between the two acyclic compounds 1-deoxy-D-xylulose-5-phosphate (DXP) and 3-amino-2-oxopropyl phosphate (1-amino-acetone-3-phosphate or AAP) to form pyridoxine 5'-phosphate (PNP) and inorganic phosphate.</text>
</comment>
<feature type="binding site" evidence="4">
    <location>
        <position position="201"/>
    </location>
    <ligand>
        <name>3-amino-2-oxopropyl phosphate</name>
        <dbReference type="ChEBI" id="CHEBI:57279"/>
    </ligand>
</feature>
<evidence type="ECO:0000313" key="7">
    <source>
        <dbReference type="Proteomes" id="UP001595697"/>
    </source>
</evidence>
<comment type="similarity">
    <text evidence="4">Belongs to the PNP synthase family.</text>
</comment>
<dbReference type="EMBL" id="JBHSBD010000026">
    <property type="protein sequence ID" value="MFC3967873.1"/>
    <property type="molecule type" value="Genomic_DNA"/>
</dbReference>
<dbReference type="SUPFAM" id="SSF63892">
    <property type="entry name" value="Pyridoxine 5'-phosphate synthase"/>
    <property type="match status" value="1"/>
</dbReference>
<feature type="active site" description="Proton acceptor" evidence="4">
    <location>
        <position position="76"/>
    </location>
</feature>
<dbReference type="GO" id="GO:0033856">
    <property type="term" value="F:pyridoxine 5'-phosphate synthase activity"/>
    <property type="evidence" value="ECO:0007669"/>
    <property type="project" value="UniProtKB-EC"/>
</dbReference>
<organism evidence="6 7">
    <name type="scientific">Rhizobium lemnae</name>
    <dbReference type="NCBI Taxonomy" id="1214924"/>
    <lineage>
        <taxon>Bacteria</taxon>
        <taxon>Pseudomonadati</taxon>
        <taxon>Pseudomonadota</taxon>
        <taxon>Alphaproteobacteria</taxon>
        <taxon>Hyphomicrobiales</taxon>
        <taxon>Rhizobiaceae</taxon>
        <taxon>Rhizobium/Agrobacterium group</taxon>
        <taxon>Rhizobium</taxon>
    </lineage>
</organism>
<dbReference type="Gene3D" id="3.20.20.70">
    <property type="entry name" value="Aldolase class I"/>
    <property type="match status" value="1"/>
</dbReference>
<feature type="binding site" evidence="4">
    <location>
        <position position="8"/>
    </location>
    <ligand>
        <name>3-amino-2-oxopropyl phosphate</name>
        <dbReference type="ChEBI" id="CHEBI:57279"/>
    </ligand>
</feature>
<proteinExistence type="inferred from homology"/>
<evidence type="ECO:0000313" key="6">
    <source>
        <dbReference type="EMBL" id="MFC3967873.1"/>
    </source>
</evidence>
<evidence type="ECO:0000256" key="1">
    <source>
        <dbReference type="ARBA" id="ARBA00022490"/>
    </source>
</evidence>
<comment type="pathway">
    <text evidence="4">Cofactor biosynthesis; pyridoxine 5'-phosphate biosynthesis; pyridoxine 5'-phosphate from D-erythrose 4-phosphate: step 5/5.</text>
</comment>
<accession>A0ABV8E5W3</accession>
<gene>
    <name evidence="4" type="primary">pdxJ</name>
    <name evidence="6" type="ORF">ACFOVS_06985</name>
</gene>
<reference evidence="7" key="1">
    <citation type="journal article" date="2019" name="Int. J. Syst. Evol. Microbiol.">
        <title>The Global Catalogue of Microorganisms (GCM) 10K type strain sequencing project: providing services to taxonomists for standard genome sequencing and annotation.</title>
        <authorList>
            <consortium name="The Broad Institute Genomics Platform"/>
            <consortium name="The Broad Institute Genome Sequencing Center for Infectious Disease"/>
            <person name="Wu L."/>
            <person name="Ma J."/>
        </authorList>
    </citation>
    <scope>NUCLEOTIDE SEQUENCE [LARGE SCALE GENOMIC DNA]</scope>
    <source>
        <strain evidence="7">TBRC 5781</strain>
    </source>
</reference>
<dbReference type="Pfam" id="PF03740">
    <property type="entry name" value="PdxJ"/>
    <property type="match status" value="1"/>
</dbReference>
<feature type="active site" description="Proton acceptor" evidence="4">
    <location>
        <position position="44"/>
    </location>
</feature>
<dbReference type="InterPro" id="IPR013785">
    <property type="entry name" value="Aldolase_TIM"/>
</dbReference>
<comment type="caution">
    <text evidence="6">The sequence shown here is derived from an EMBL/GenBank/DDBJ whole genome shotgun (WGS) entry which is preliminary data.</text>
</comment>
<feature type="binding site" evidence="4">
    <location>
        <position position="106"/>
    </location>
    <ligand>
        <name>1-deoxy-D-xylulose 5-phosphate</name>
        <dbReference type="ChEBI" id="CHEBI:57792"/>
    </ligand>
</feature>
<dbReference type="HAMAP" id="MF_00279">
    <property type="entry name" value="PdxJ"/>
    <property type="match status" value="1"/>
</dbReference>
<keyword evidence="1 4" id="KW-0963">Cytoplasm</keyword>